<dbReference type="InterPro" id="IPR051694">
    <property type="entry name" value="Immunoregulatory_rcpt-like"/>
</dbReference>
<dbReference type="PANTHER" id="PTHR15549">
    <property type="entry name" value="PAIRED IMMUNOGLOBULIN-LIKE TYPE 2 RECEPTOR"/>
    <property type="match status" value="1"/>
</dbReference>
<sequence>MSGLNAFVSNGTCYKGRGDSADDLMLPCGNAGLGHKTCCQAGDMCLSSHACFNGKFGVTYLAGCSDPDYEDGSCPDKGAFDDQAWAGLVYCNGTSNQWIACEQSGNAETLTDADSCFCPSTSRTVAFTDGSILDNVVQLPTSSGGSVIWQPGYVPSPTSGDGQETTTGPGDTGTAPPTPDPTDPGNDPDVGSGGLSTGAKAGIGVGVSVGALLILAALALLFLKRRRRASDDDIPKAELDGSPDAFGAVSLAPGTPGSASAPSELDSRAARPWSVRSELDATASSSPGTAAALKRKSQLRHGDNADMLEVPKPPFITHDGNRPSPVAELPG</sequence>
<dbReference type="Proteomes" id="UP000838763">
    <property type="component" value="Unassembled WGS sequence"/>
</dbReference>
<dbReference type="GO" id="GO:0016020">
    <property type="term" value="C:membrane"/>
    <property type="evidence" value="ECO:0007669"/>
    <property type="project" value="UniProtKB-SubCell"/>
</dbReference>
<keyword evidence="4 6" id="KW-0472">Membrane</keyword>
<comment type="subcellular location">
    <subcellularLocation>
        <location evidence="1">Membrane</location>
        <topology evidence="1">Single-pass membrane protein</topology>
    </subcellularLocation>
</comment>
<keyword evidence="2 6" id="KW-0812">Transmembrane</keyword>
<dbReference type="PANTHER" id="PTHR15549:SF26">
    <property type="entry name" value="AXIAL BUDDING PATTERN PROTEIN 2-RELATED"/>
    <property type="match status" value="1"/>
</dbReference>
<dbReference type="AlphaFoldDB" id="A0A9P1H3Q4"/>
<reference evidence="7" key="1">
    <citation type="submission" date="2022-11" db="EMBL/GenBank/DDBJ databases">
        <authorList>
            <person name="Scott C."/>
            <person name="Bruce N."/>
        </authorList>
    </citation>
    <scope>NUCLEOTIDE SEQUENCE</scope>
</reference>
<dbReference type="EMBL" id="CALLCH030000015">
    <property type="protein sequence ID" value="CAI4216127.1"/>
    <property type="molecule type" value="Genomic_DNA"/>
</dbReference>
<evidence type="ECO:0000256" key="5">
    <source>
        <dbReference type="SAM" id="MobiDB-lite"/>
    </source>
</evidence>
<feature type="compositionally biased region" description="Low complexity" evidence="5">
    <location>
        <begin position="160"/>
        <end position="175"/>
    </location>
</feature>
<protein>
    <submittedName>
        <fullName evidence="7">Uncharacterized protein</fullName>
    </submittedName>
</protein>
<organism evidence="7 8">
    <name type="scientific">Parascedosporium putredinis</name>
    <dbReference type="NCBI Taxonomy" id="1442378"/>
    <lineage>
        <taxon>Eukaryota</taxon>
        <taxon>Fungi</taxon>
        <taxon>Dikarya</taxon>
        <taxon>Ascomycota</taxon>
        <taxon>Pezizomycotina</taxon>
        <taxon>Sordariomycetes</taxon>
        <taxon>Hypocreomycetidae</taxon>
        <taxon>Microascales</taxon>
        <taxon>Microascaceae</taxon>
        <taxon>Parascedosporium</taxon>
    </lineage>
</organism>
<evidence type="ECO:0000256" key="2">
    <source>
        <dbReference type="ARBA" id="ARBA00022692"/>
    </source>
</evidence>
<feature type="transmembrane region" description="Helical" evidence="6">
    <location>
        <begin position="201"/>
        <end position="223"/>
    </location>
</feature>
<evidence type="ECO:0000256" key="4">
    <source>
        <dbReference type="ARBA" id="ARBA00023136"/>
    </source>
</evidence>
<evidence type="ECO:0000313" key="7">
    <source>
        <dbReference type="EMBL" id="CAI4216127.1"/>
    </source>
</evidence>
<feature type="region of interest" description="Disordered" evidence="5">
    <location>
        <begin position="233"/>
        <end position="331"/>
    </location>
</feature>
<name>A0A9P1H3Q4_9PEZI</name>
<dbReference type="OrthoDB" id="4148662at2759"/>
<feature type="compositionally biased region" description="Low complexity" evidence="5">
    <location>
        <begin position="281"/>
        <end position="292"/>
    </location>
</feature>
<evidence type="ECO:0000313" key="8">
    <source>
        <dbReference type="Proteomes" id="UP000838763"/>
    </source>
</evidence>
<evidence type="ECO:0000256" key="6">
    <source>
        <dbReference type="SAM" id="Phobius"/>
    </source>
</evidence>
<evidence type="ECO:0000256" key="1">
    <source>
        <dbReference type="ARBA" id="ARBA00004167"/>
    </source>
</evidence>
<proteinExistence type="predicted"/>
<feature type="region of interest" description="Disordered" evidence="5">
    <location>
        <begin position="147"/>
        <end position="194"/>
    </location>
</feature>
<keyword evidence="3 6" id="KW-1133">Transmembrane helix</keyword>
<accession>A0A9P1H3Q4</accession>
<comment type="caution">
    <text evidence="7">The sequence shown here is derived from an EMBL/GenBank/DDBJ whole genome shotgun (WGS) entry which is preliminary data.</text>
</comment>
<dbReference type="GO" id="GO:0071944">
    <property type="term" value="C:cell periphery"/>
    <property type="evidence" value="ECO:0007669"/>
    <property type="project" value="UniProtKB-ARBA"/>
</dbReference>
<gene>
    <name evidence="7" type="ORF">PPNO1_LOCUS5790</name>
</gene>
<evidence type="ECO:0000256" key="3">
    <source>
        <dbReference type="ARBA" id="ARBA00022989"/>
    </source>
</evidence>
<keyword evidence="8" id="KW-1185">Reference proteome</keyword>